<sequence>MADVIKYFKIDILAEHVRPFDSIVKGNEKYLFVPKSKCTDLTNKLFEKFLTNYKKIFKYYSLIKQSDFILYLFNLKLEEWSTKEEHILKCDLDMIIKFIRPFNYKRKKNTICGNVDDNYLIEKLINEIQNGAIKVKSYIVQYASNEFLKNFNAKLYEWFQSEDNVVNCEWNVLDYFIRPNSFTFKNDQIGTIEIYIRKCGCEQFINSFNEKLAELFQSEKSIANCELPMIHYFIRPKSFTIKNGQIGSAVNDDWLIQRLIDILMKSESSKNRFDDSTKIIERYIRKYGCEQFINSFNEKLAERFQSEKSVANCNWSLIHYFIRPKSFTIKNEQPTNVYPVKSYIRNYGSYEFVTHFNERLKDKVEIHDVVDQNCKWECLELFFDNVASSEASDIDNIFEDFDIDIEDVSDLDSCISIDTNNIESDTKIDVDSSNHSEGSDTENNNDNNGVLVMME</sequence>
<dbReference type="AlphaFoldDB" id="A0A8S3UMF4"/>
<feature type="compositionally biased region" description="Basic and acidic residues" evidence="1">
    <location>
        <begin position="426"/>
        <end position="438"/>
    </location>
</feature>
<evidence type="ECO:0000313" key="2">
    <source>
        <dbReference type="EMBL" id="CAG2244836.1"/>
    </source>
</evidence>
<keyword evidence="3" id="KW-1185">Reference proteome</keyword>
<dbReference type="Proteomes" id="UP000683360">
    <property type="component" value="Unassembled WGS sequence"/>
</dbReference>
<protein>
    <submittedName>
        <fullName evidence="2">Uncharacterized protein</fullName>
    </submittedName>
</protein>
<name>A0A8S3UMF4_MYTED</name>
<evidence type="ECO:0000256" key="1">
    <source>
        <dbReference type="SAM" id="MobiDB-lite"/>
    </source>
</evidence>
<feature type="compositionally biased region" description="Polar residues" evidence="1">
    <location>
        <begin position="439"/>
        <end position="448"/>
    </location>
</feature>
<reference evidence="2" key="1">
    <citation type="submission" date="2021-03" db="EMBL/GenBank/DDBJ databases">
        <authorList>
            <person name="Bekaert M."/>
        </authorList>
    </citation>
    <scope>NUCLEOTIDE SEQUENCE</scope>
</reference>
<comment type="caution">
    <text evidence="2">The sequence shown here is derived from an EMBL/GenBank/DDBJ whole genome shotgun (WGS) entry which is preliminary data.</text>
</comment>
<accession>A0A8S3UMF4</accession>
<dbReference type="EMBL" id="CAJPWZ010002748">
    <property type="protein sequence ID" value="CAG2244836.1"/>
    <property type="molecule type" value="Genomic_DNA"/>
</dbReference>
<organism evidence="2 3">
    <name type="scientific">Mytilus edulis</name>
    <name type="common">Blue mussel</name>
    <dbReference type="NCBI Taxonomy" id="6550"/>
    <lineage>
        <taxon>Eukaryota</taxon>
        <taxon>Metazoa</taxon>
        <taxon>Spiralia</taxon>
        <taxon>Lophotrochozoa</taxon>
        <taxon>Mollusca</taxon>
        <taxon>Bivalvia</taxon>
        <taxon>Autobranchia</taxon>
        <taxon>Pteriomorphia</taxon>
        <taxon>Mytilida</taxon>
        <taxon>Mytiloidea</taxon>
        <taxon>Mytilidae</taxon>
        <taxon>Mytilinae</taxon>
        <taxon>Mytilus</taxon>
    </lineage>
</organism>
<evidence type="ECO:0000313" key="3">
    <source>
        <dbReference type="Proteomes" id="UP000683360"/>
    </source>
</evidence>
<feature type="region of interest" description="Disordered" evidence="1">
    <location>
        <begin position="426"/>
        <end position="455"/>
    </location>
</feature>
<proteinExistence type="predicted"/>
<gene>
    <name evidence="2" type="ORF">MEDL_56859</name>
</gene>